<dbReference type="Proteomes" id="UP001060085">
    <property type="component" value="Linkage Group LG03"/>
</dbReference>
<sequence length="744" mass="80129">MMFVTVDILLHMGGEMENDHCVEKTDAADTVPSQGSPLQWSQWQLLDSILPTGGFAHSLGLEAAMQSHLISGPEDLRLYVIHVLENTGSLLLPFVYSTTKSPNMQVWHKLDRILEAMLTNEVGRKASALQGSALMRTAAAVFSEIPSLKTFRDISLSSGTVSFHHATVFGLVCGLIGLDCETAQRMYMFITMRDIISAATRLNLVGPLGAAVLQHQVSVIAEDLSKKWMNRAVEEACQTNPLLDTTVAPVLTLSCDDKPSEQRPQAAFARFLSSIPRQPCRLQGKVSNHEVQRKFWYQNMLENMYTTSLMLHLHIFFHNKHTSLLKSKLLQSTNIIGLQIFLLAMTSPDGHQNLEPNDEEEVNNGDPLLGDPHEYTITAVEPPSKPSSRRVLRPSPLPPPVLPSPSSEIVPFLKKEPADSDLEGSIQVRLNMEKALVAPPPKRPSKDRHTKVEGRGRRIRMPAACAARIFQLTRELGHKSDGETIQWLLERAEPAIIEATGTGTVPAIAVSVNGTLKIPSSPSSTSTADGKKRKRASNSDFYEVNGNSSFAPVAPITPQGLLPVWSVGSSGTAMVPTTTVPSGAFFMIPQAGATTIGHGATSRPSNQPQLWAIPATATPVFNFVPAMQPGPTVNFAVGGGGGGSGSGCAEVQGQVGSESNNVGSEEKNMSGKISTTMATTTSTTSSKTTVAAAKNSSSSARTDSSSTNTQMLRNFSPEIYDKRELQFMVGAATDQQTPSPKSSD</sequence>
<evidence type="ECO:0000313" key="1">
    <source>
        <dbReference type="EMBL" id="KAI5670153.1"/>
    </source>
</evidence>
<comment type="caution">
    <text evidence="1">The sequence shown here is derived from an EMBL/GenBank/DDBJ whole genome shotgun (WGS) entry which is preliminary data.</text>
</comment>
<accession>A0ACC0BC09</accession>
<protein>
    <submittedName>
        <fullName evidence="1">Uncharacterized protein</fullName>
    </submittedName>
</protein>
<gene>
    <name evidence="1" type="ORF">M9H77_10517</name>
</gene>
<organism evidence="1 2">
    <name type="scientific">Catharanthus roseus</name>
    <name type="common">Madagascar periwinkle</name>
    <name type="synonym">Vinca rosea</name>
    <dbReference type="NCBI Taxonomy" id="4058"/>
    <lineage>
        <taxon>Eukaryota</taxon>
        <taxon>Viridiplantae</taxon>
        <taxon>Streptophyta</taxon>
        <taxon>Embryophyta</taxon>
        <taxon>Tracheophyta</taxon>
        <taxon>Spermatophyta</taxon>
        <taxon>Magnoliopsida</taxon>
        <taxon>eudicotyledons</taxon>
        <taxon>Gunneridae</taxon>
        <taxon>Pentapetalae</taxon>
        <taxon>asterids</taxon>
        <taxon>lamiids</taxon>
        <taxon>Gentianales</taxon>
        <taxon>Apocynaceae</taxon>
        <taxon>Rauvolfioideae</taxon>
        <taxon>Vinceae</taxon>
        <taxon>Catharanthinae</taxon>
        <taxon>Catharanthus</taxon>
    </lineage>
</organism>
<dbReference type="EMBL" id="CM044703">
    <property type="protein sequence ID" value="KAI5670153.1"/>
    <property type="molecule type" value="Genomic_DNA"/>
</dbReference>
<evidence type="ECO:0000313" key="2">
    <source>
        <dbReference type="Proteomes" id="UP001060085"/>
    </source>
</evidence>
<keyword evidence="2" id="KW-1185">Reference proteome</keyword>
<proteinExistence type="predicted"/>
<name>A0ACC0BC09_CATRO</name>
<reference evidence="2" key="1">
    <citation type="journal article" date="2023" name="Nat. Plants">
        <title>Single-cell RNA sequencing provides a high-resolution roadmap for understanding the multicellular compartmentation of specialized metabolism.</title>
        <authorList>
            <person name="Sun S."/>
            <person name="Shen X."/>
            <person name="Li Y."/>
            <person name="Li Y."/>
            <person name="Wang S."/>
            <person name="Li R."/>
            <person name="Zhang H."/>
            <person name="Shen G."/>
            <person name="Guo B."/>
            <person name="Wei J."/>
            <person name="Xu J."/>
            <person name="St-Pierre B."/>
            <person name="Chen S."/>
            <person name="Sun C."/>
        </authorList>
    </citation>
    <scope>NUCLEOTIDE SEQUENCE [LARGE SCALE GENOMIC DNA]</scope>
</reference>